<sequence length="792" mass="89203">MLPQPLKSAYGQYKQDTDSVASWLASTAKACGYPADLLTSGSGSAAQRQPSSSRPNGKGRKAARRTQKPGGDPHAPSTSKPTPKYTVATANFVPLAEWILSRKPPVEVPAVFGATIDRVIKIRSGFSDRVAKHNGEVDVESYQRHNYFIGILETVRDVLKPRIPAPSPNDVQATQPDRSERLATRFEGLSVYEPSAETSGDIPVERPRAAEPDADLTYEAETQTDVDDAFGAFGMMVNDLRNIRARIEWIWSNYKDGFFDASVAAIGTNAAIDLARNVIDEKFTEMFYLAGCLHKGCTPQQAYDQVSYAAYDVADDLFLTVFNLLRSLADVLDPKHLPLYKDGMFGTYDARKDRTKMTGKQKFTEDQILLFEMFTELVTANRMVPDYPVQDELMRGFWELDKTGEIPFFLVFSAQVYLDIHHTLRGEAERPFTEMTRQWIERDPIYKLKSKYFAQQGMPMSPTTPRNRILRRSPVLAGLMLFHFRAQLYDFGISVANAFGSIVYTWHLYRALLNEKFLLRNWDDMDVAYANLGESNFHVSDAAKTTEEYLKKFCLQMGVSAAVFSNPNPKGQSQGQKGRQRKVTTASKAGPRGIKEDTVAPVSRTFVSRYVENSQQMDWTLEHLDQILDKGARQRRAKKQKKKKLPEGGQPLDPSLVIESLVLALQAETVEFAYPYLVLHRTCWQLLRDVKERCNSLLMEKFAPDYIERESQLPWVVGYFLGAANGFCAEEDMAAGPAAIRVKDMRLLQIAAKCFDEFLATNGKDRVLRLMRSEMSIQIVIGGPDSDSDDEE</sequence>
<evidence type="ECO:0000259" key="2">
    <source>
        <dbReference type="Pfam" id="PF20253"/>
    </source>
</evidence>
<comment type="caution">
    <text evidence="3">The sequence shown here is derived from an EMBL/GenBank/DDBJ whole genome shotgun (WGS) entry which is preliminary data.</text>
</comment>
<reference evidence="3" key="1">
    <citation type="journal article" date="2023" name="Mol. Phylogenet. Evol.">
        <title>Genome-scale phylogeny and comparative genomics of the fungal order Sordariales.</title>
        <authorList>
            <person name="Hensen N."/>
            <person name="Bonometti L."/>
            <person name="Westerberg I."/>
            <person name="Brannstrom I.O."/>
            <person name="Guillou S."/>
            <person name="Cros-Aarteil S."/>
            <person name="Calhoun S."/>
            <person name="Haridas S."/>
            <person name="Kuo A."/>
            <person name="Mondo S."/>
            <person name="Pangilinan J."/>
            <person name="Riley R."/>
            <person name="LaButti K."/>
            <person name="Andreopoulos B."/>
            <person name="Lipzen A."/>
            <person name="Chen C."/>
            <person name="Yan M."/>
            <person name="Daum C."/>
            <person name="Ng V."/>
            <person name="Clum A."/>
            <person name="Steindorff A."/>
            <person name="Ohm R.A."/>
            <person name="Martin F."/>
            <person name="Silar P."/>
            <person name="Natvig D.O."/>
            <person name="Lalanne C."/>
            <person name="Gautier V."/>
            <person name="Ament-Velasquez S.L."/>
            <person name="Kruys A."/>
            <person name="Hutchinson M.I."/>
            <person name="Powell A.J."/>
            <person name="Barry K."/>
            <person name="Miller A.N."/>
            <person name="Grigoriev I.V."/>
            <person name="Debuchy R."/>
            <person name="Gladieux P."/>
            <person name="Hiltunen Thoren M."/>
            <person name="Johannesson H."/>
        </authorList>
    </citation>
    <scope>NUCLEOTIDE SEQUENCE</scope>
    <source>
        <strain evidence="3">CBS 118394</strain>
    </source>
</reference>
<feature type="compositionally biased region" description="Polar residues" evidence="1">
    <location>
        <begin position="39"/>
        <end position="55"/>
    </location>
</feature>
<feature type="domain" description="DUF6604" evidence="2">
    <location>
        <begin position="12"/>
        <end position="281"/>
    </location>
</feature>
<accession>A0AAE0LYB1</accession>
<gene>
    <name evidence="3" type="ORF">B0H66DRAFT_632792</name>
</gene>
<keyword evidence="4" id="KW-1185">Reference proteome</keyword>
<reference evidence="3" key="2">
    <citation type="submission" date="2023-06" db="EMBL/GenBank/DDBJ databases">
        <authorList>
            <consortium name="Lawrence Berkeley National Laboratory"/>
            <person name="Haridas S."/>
            <person name="Hensen N."/>
            <person name="Bonometti L."/>
            <person name="Westerberg I."/>
            <person name="Brannstrom I.O."/>
            <person name="Guillou S."/>
            <person name="Cros-Aarteil S."/>
            <person name="Calhoun S."/>
            <person name="Kuo A."/>
            <person name="Mondo S."/>
            <person name="Pangilinan J."/>
            <person name="Riley R."/>
            <person name="Labutti K."/>
            <person name="Andreopoulos B."/>
            <person name="Lipzen A."/>
            <person name="Chen C."/>
            <person name="Yanf M."/>
            <person name="Daum C."/>
            <person name="Ng V."/>
            <person name="Clum A."/>
            <person name="Steindorff A."/>
            <person name="Ohm R."/>
            <person name="Martin F."/>
            <person name="Silar P."/>
            <person name="Natvig D."/>
            <person name="Lalanne C."/>
            <person name="Gautier V."/>
            <person name="Ament-Velasquez S.L."/>
            <person name="Kruys A."/>
            <person name="Hutchinson M.I."/>
            <person name="Powell A.J."/>
            <person name="Barry K."/>
            <person name="Miller A.N."/>
            <person name="Grigoriev I.V."/>
            <person name="Debuchy R."/>
            <person name="Gladieux P."/>
            <person name="Thoren M.H."/>
            <person name="Johannesson H."/>
        </authorList>
    </citation>
    <scope>NUCLEOTIDE SEQUENCE</scope>
    <source>
        <strain evidence="3">CBS 118394</strain>
    </source>
</reference>
<protein>
    <recommendedName>
        <fullName evidence="2">DUF6604 domain-containing protein</fullName>
    </recommendedName>
</protein>
<dbReference type="Pfam" id="PF20253">
    <property type="entry name" value="DUF6604"/>
    <property type="match status" value="1"/>
</dbReference>
<organism evidence="3 4">
    <name type="scientific">Apodospora peruviana</name>
    <dbReference type="NCBI Taxonomy" id="516989"/>
    <lineage>
        <taxon>Eukaryota</taxon>
        <taxon>Fungi</taxon>
        <taxon>Dikarya</taxon>
        <taxon>Ascomycota</taxon>
        <taxon>Pezizomycotina</taxon>
        <taxon>Sordariomycetes</taxon>
        <taxon>Sordariomycetidae</taxon>
        <taxon>Sordariales</taxon>
        <taxon>Lasiosphaeriaceae</taxon>
        <taxon>Apodospora</taxon>
    </lineage>
</organism>
<feature type="compositionally biased region" description="Basic residues" evidence="1">
    <location>
        <begin position="57"/>
        <end position="67"/>
    </location>
</feature>
<dbReference type="InterPro" id="IPR046539">
    <property type="entry name" value="DUF6604"/>
</dbReference>
<name>A0AAE0LYB1_9PEZI</name>
<dbReference type="AlphaFoldDB" id="A0AAE0LYB1"/>
<evidence type="ECO:0000313" key="4">
    <source>
        <dbReference type="Proteomes" id="UP001283341"/>
    </source>
</evidence>
<feature type="region of interest" description="Disordered" evidence="1">
    <location>
        <begin position="37"/>
        <end position="85"/>
    </location>
</feature>
<dbReference type="Proteomes" id="UP001283341">
    <property type="component" value="Unassembled WGS sequence"/>
</dbReference>
<proteinExistence type="predicted"/>
<feature type="region of interest" description="Disordered" evidence="1">
    <location>
        <begin position="565"/>
        <end position="593"/>
    </location>
</feature>
<dbReference type="PANTHER" id="PTHR38795">
    <property type="entry name" value="DUF6604 DOMAIN-CONTAINING PROTEIN"/>
    <property type="match status" value="1"/>
</dbReference>
<dbReference type="EMBL" id="JAUEDM010000009">
    <property type="protein sequence ID" value="KAK3312212.1"/>
    <property type="molecule type" value="Genomic_DNA"/>
</dbReference>
<evidence type="ECO:0000256" key="1">
    <source>
        <dbReference type="SAM" id="MobiDB-lite"/>
    </source>
</evidence>
<evidence type="ECO:0000313" key="3">
    <source>
        <dbReference type="EMBL" id="KAK3312212.1"/>
    </source>
</evidence>
<dbReference type="PANTHER" id="PTHR38795:SF1">
    <property type="entry name" value="DUF6604 DOMAIN-CONTAINING PROTEIN"/>
    <property type="match status" value="1"/>
</dbReference>